<organism evidence="1 2">
    <name type="scientific">Chryseobacterium indicum</name>
    <dbReference type="NCBI Taxonomy" id="2766954"/>
    <lineage>
        <taxon>Bacteria</taxon>
        <taxon>Pseudomonadati</taxon>
        <taxon>Bacteroidota</taxon>
        <taxon>Flavobacteriia</taxon>
        <taxon>Flavobacteriales</taxon>
        <taxon>Weeksellaceae</taxon>
        <taxon>Chryseobacterium group</taxon>
        <taxon>Chryseobacterium</taxon>
    </lineage>
</organism>
<gene>
    <name evidence="1" type="ORF">H9Q08_19415</name>
</gene>
<evidence type="ECO:0000313" key="1">
    <source>
        <dbReference type="EMBL" id="MCF2221437.1"/>
    </source>
</evidence>
<dbReference type="Proteomes" id="UP001430374">
    <property type="component" value="Unassembled WGS sequence"/>
</dbReference>
<dbReference type="EMBL" id="JACSGT010000003">
    <property type="protein sequence ID" value="MCF2221437.1"/>
    <property type="molecule type" value="Genomic_DNA"/>
</dbReference>
<dbReference type="RefSeq" id="WP_235132727.1">
    <property type="nucleotide sequence ID" value="NZ_JACSGT010000003.1"/>
</dbReference>
<proteinExistence type="predicted"/>
<evidence type="ECO:0000313" key="2">
    <source>
        <dbReference type="Proteomes" id="UP001430374"/>
    </source>
</evidence>
<reference evidence="1" key="1">
    <citation type="submission" date="2021-08" db="EMBL/GenBank/DDBJ databases">
        <title>Complete genome sequence of Chryseobacterium sp strain PS-8.</title>
        <authorList>
            <person name="Das S.K."/>
        </authorList>
    </citation>
    <scope>NUCLEOTIDE SEQUENCE</scope>
    <source>
        <strain evidence="1">PS-8</strain>
    </source>
</reference>
<protein>
    <submittedName>
        <fullName evidence="1">Uncharacterized protein</fullName>
    </submittedName>
</protein>
<name>A0ABS9CB90_9FLAO</name>
<accession>A0ABS9CB90</accession>
<sequence length="135" mass="15898">MSWRRMNPDEPETIYTSNATELEQLTADLKTVADRIIENRKNDEATEAKQLLFFINATNGYIRILWTNENKAVGNWVYHLDVPKLHEGGDAFVFDKICYSALWDYAEENNFDEEYEPIYDIFYKTELTDAEELLI</sequence>
<comment type="caution">
    <text evidence="1">The sequence shown here is derived from an EMBL/GenBank/DDBJ whole genome shotgun (WGS) entry which is preliminary data.</text>
</comment>
<keyword evidence="2" id="KW-1185">Reference proteome</keyword>